<dbReference type="AlphaFoldDB" id="A0A8J7MCD0"/>
<reference evidence="1" key="1">
    <citation type="submission" date="2021-01" db="EMBL/GenBank/DDBJ databases">
        <title>Modified the classification status of verrucomicrobia.</title>
        <authorList>
            <person name="Feng X."/>
        </authorList>
    </citation>
    <scope>NUCLEOTIDE SEQUENCE</scope>
    <source>
        <strain evidence="1">_KCTC 22039</strain>
    </source>
</reference>
<sequence>MALNQEGMDMLTLGKSVIIGGTVFLTVLGCDKSSESLQQVDKANAQQSDFYNEYLFDRAKGELWNNSEGVYTDSVAVQINWQQQRCQLWRQYDMPPFDVDVLISDFEILSNNNLHVNDWGAATAGFIIKREEKSDGEEVLKLTIAGVNHVLTKQHADLAPNPFVITYQN</sequence>
<dbReference type="EMBL" id="JAENIM010000012">
    <property type="protein sequence ID" value="MBK1789988.1"/>
    <property type="molecule type" value="Genomic_DNA"/>
</dbReference>
<proteinExistence type="predicted"/>
<evidence type="ECO:0000313" key="1">
    <source>
        <dbReference type="EMBL" id="MBK1789988.1"/>
    </source>
</evidence>
<organism evidence="1 2">
    <name type="scientific">Persicirhabdus sediminis</name>
    <dbReference type="NCBI Taxonomy" id="454144"/>
    <lineage>
        <taxon>Bacteria</taxon>
        <taxon>Pseudomonadati</taxon>
        <taxon>Verrucomicrobiota</taxon>
        <taxon>Verrucomicrobiia</taxon>
        <taxon>Verrucomicrobiales</taxon>
        <taxon>Verrucomicrobiaceae</taxon>
        <taxon>Persicirhabdus</taxon>
    </lineage>
</organism>
<protein>
    <submittedName>
        <fullName evidence="1">Uncharacterized protein</fullName>
    </submittedName>
</protein>
<evidence type="ECO:0000313" key="2">
    <source>
        <dbReference type="Proteomes" id="UP000624703"/>
    </source>
</evidence>
<gene>
    <name evidence="1" type="ORF">JIN82_02335</name>
</gene>
<comment type="caution">
    <text evidence="1">The sequence shown here is derived from an EMBL/GenBank/DDBJ whole genome shotgun (WGS) entry which is preliminary data.</text>
</comment>
<dbReference type="Proteomes" id="UP000624703">
    <property type="component" value="Unassembled WGS sequence"/>
</dbReference>
<name>A0A8J7MCD0_9BACT</name>
<dbReference type="RefSeq" id="WP_200310031.1">
    <property type="nucleotide sequence ID" value="NZ_JAENIM010000012.1"/>
</dbReference>
<accession>A0A8J7MCD0</accession>
<keyword evidence="2" id="KW-1185">Reference proteome</keyword>